<dbReference type="InterPro" id="IPR038727">
    <property type="entry name" value="NadR/Ttd14_AAA_dom"/>
</dbReference>
<reference evidence="2 3" key="1">
    <citation type="submission" date="2020-01" db="EMBL/GenBank/DDBJ databases">
        <title>Muriicola jejuensis KCTC 22299.</title>
        <authorList>
            <person name="Wang G."/>
        </authorList>
    </citation>
    <scope>NUCLEOTIDE SEQUENCE [LARGE SCALE GENOMIC DNA]</scope>
    <source>
        <strain evidence="2 3">KCTC 22299</strain>
    </source>
</reference>
<feature type="domain" description="NadR/Ttd14 AAA" evidence="1">
    <location>
        <begin position="4"/>
        <end position="175"/>
    </location>
</feature>
<dbReference type="Gene3D" id="3.40.50.300">
    <property type="entry name" value="P-loop containing nucleotide triphosphate hydrolases"/>
    <property type="match status" value="1"/>
</dbReference>
<gene>
    <name evidence="2" type="ORF">GWK09_13235</name>
</gene>
<dbReference type="SUPFAM" id="SSF52540">
    <property type="entry name" value="P-loop containing nucleoside triphosphate hydrolases"/>
    <property type="match status" value="1"/>
</dbReference>
<dbReference type="InterPro" id="IPR027417">
    <property type="entry name" value="P-loop_NTPase"/>
</dbReference>
<protein>
    <submittedName>
        <fullName evidence="2">AAA family ATPase</fullName>
    </submittedName>
</protein>
<dbReference type="AlphaFoldDB" id="A0A6P0UGC4"/>
<dbReference type="EMBL" id="JAABOP010000004">
    <property type="protein sequence ID" value="NER11490.1"/>
    <property type="molecule type" value="Genomic_DNA"/>
</dbReference>
<accession>A0A6P0UGC4</accession>
<evidence type="ECO:0000313" key="3">
    <source>
        <dbReference type="Proteomes" id="UP000468443"/>
    </source>
</evidence>
<dbReference type="Proteomes" id="UP000468443">
    <property type="component" value="Unassembled WGS sequence"/>
</dbReference>
<keyword evidence="3" id="KW-1185">Reference proteome</keyword>
<evidence type="ECO:0000313" key="2">
    <source>
        <dbReference type="EMBL" id="NER11490.1"/>
    </source>
</evidence>
<name>A0A6P0UGC4_9FLAO</name>
<dbReference type="Pfam" id="PF13521">
    <property type="entry name" value="AAA_28"/>
    <property type="match status" value="1"/>
</dbReference>
<sequence length="187" mass="21963">MPKRIVITGGPGTGKTSVIRVLEQKGYFCFHEVIRDLTLEAKRNGDPSTIHSNPLTFVDDPFRFNLFLLESRLEHFRAGEELEHPVVFYDRGLPDVLAYMKYFDQEYPGEFISYCERHKYDQVVVLPPWEDIYTRDEERLESFDQALEIHQELVNTYSDLSYRTLSVPRGTVEERAEYIINHVIPLM</sequence>
<dbReference type="RefSeq" id="WP_163693934.1">
    <property type="nucleotide sequence ID" value="NZ_FXTW01000003.1"/>
</dbReference>
<evidence type="ECO:0000259" key="1">
    <source>
        <dbReference type="Pfam" id="PF13521"/>
    </source>
</evidence>
<proteinExistence type="predicted"/>
<comment type="caution">
    <text evidence="2">The sequence shown here is derived from an EMBL/GenBank/DDBJ whole genome shotgun (WGS) entry which is preliminary data.</text>
</comment>
<organism evidence="2 3">
    <name type="scientific">Muriicola jejuensis</name>
    <dbReference type="NCBI Taxonomy" id="504488"/>
    <lineage>
        <taxon>Bacteria</taxon>
        <taxon>Pseudomonadati</taxon>
        <taxon>Bacteroidota</taxon>
        <taxon>Flavobacteriia</taxon>
        <taxon>Flavobacteriales</taxon>
        <taxon>Flavobacteriaceae</taxon>
        <taxon>Muriicola</taxon>
    </lineage>
</organism>